<dbReference type="PANTHER" id="PTHR12210">
    <property type="entry name" value="DULLARD PROTEIN PHOSPHATASE"/>
    <property type="match status" value="1"/>
</dbReference>
<keyword evidence="1" id="KW-0809">Transit peptide</keyword>
<keyword evidence="5" id="KW-1185">Reference proteome</keyword>
<dbReference type="Pfam" id="PF03031">
    <property type="entry name" value="NIF"/>
    <property type="match status" value="2"/>
</dbReference>
<feature type="region of interest" description="Disordered" evidence="2">
    <location>
        <begin position="366"/>
        <end position="414"/>
    </location>
</feature>
<dbReference type="CDD" id="cd07521">
    <property type="entry name" value="HAD_FCP1-like"/>
    <property type="match status" value="1"/>
</dbReference>
<dbReference type="InterPro" id="IPR004274">
    <property type="entry name" value="FCP1_dom"/>
</dbReference>
<evidence type="ECO:0000313" key="4">
    <source>
        <dbReference type="EMBL" id="GKT15393.1"/>
    </source>
</evidence>
<dbReference type="EMBL" id="BQXS01011670">
    <property type="protein sequence ID" value="GKT15393.1"/>
    <property type="molecule type" value="Genomic_DNA"/>
</dbReference>
<protein>
    <recommendedName>
        <fullName evidence="1">Mitochondrial import inner membrane translocase subunit TIM50</fullName>
    </recommendedName>
</protein>
<evidence type="ECO:0000259" key="3">
    <source>
        <dbReference type="PROSITE" id="PS50969"/>
    </source>
</evidence>
<name>A0ABQ5JWY1_9EUKA</name>
<organism evidence="4 5">
    <name type="scientific">Aduncisulcus paluster</name>
    <dbReference type="NCBI Taxonomy" id="2918883"/>
    <lineage>
        <taxon>Eukaryota</taxon>
        <taxon>Metamonada</taxon>
        <taxon>Carpediemonas-like organisms</taxon>
        <taxon>Aduncisulcus</taxon>
    </lineage>
</organism>
<sequence length="584" mass="65872">MVFARRVYRALCSRDKVGFSEQSIAYSDTPRDPTAEICDKLLFPPMSLVEPCVYPHFESSNHLLTHMDFILPPRNPRYSFTAVFDMDHTLLYASYKPLHDCDGTMVTQDCNGKTRFYVKIRPYAKELLHEIKRRGGEVVIFTASVKDYADRCLAILDPHNRYIDHRLYRDNCISISQRDMDKTIESYYYDSLREKRKAYLEKKRQEEKKKALLEQYYAFFGLDEYSDDEYSEAKSEGEEEKLCDKKKEKKEDGEEEDFSIFEGKPILPFDEIGFSKCLVKDLSRLGRDMRTVFIVDDNPASYALQPLAAIACRRFRGEDDDDELLLIGNALFHAIKDGHTENVSGMMEAIKAAQDHIEIFRIPEKEHSRESRAVETTANVAPSGTSEGAEDAITSEMHQEQDSIGDEEERDNKDPQQLIISKPTGLLDQEQVIQATPTRETSLPSVDIEGEVSYPGLVDFDSVVSHTNADDASMIVDDDSITSGASFEHVPTTTTIPSPKSVEQVDMPMMQVSGLSCDIDCDLSSIAPELSFSSPITIGEDDTTLSQGSMKEESNHSLPTSTSMVVPTATKQVDLGDIALYLEI</sequence>
<dbReference type="InterPro" id="IPR036412">
    <property type="entry name" value="HAD-like_sf"/>
</dbReference>
<comment type="caution">
    <text evidence="4">The sequence shown here is derived from an EMBL/GenBank/DDBJ whole genome shotgun (WGS) entry which is preliminary data.</text>
</comment>
<feature type="domain" description="FCP1 homology" evidence="3">
    <location>
        <begin position="75"/>
        <end position="334"/>
    </location>
</feature>
<evidence type="ECO:0000313" key="5">
    <source>
        <dbReference type="Proteomes" id="UP001057375"/>
    </source>
</evidence>
<dbReference type="SMART" id="SM00577">
    <property type="entry name" value="CPDc"/>
    <property type="match status" value="1"/>
</dbReference>
<keyword evidence="1" id="KW-0653">Protein transport</keyword>
<feature type="compositionally biased region" description="Polar residues" evidence="2">
    <location>
        <begin position="374"/>
        <end position="386"/>
    </location>
</feature>
<proteinExistence type="inferred from homology"/>
<dbReference type="PROSITE" id="PS50969">
    <property type="entry name" value="FCP1"/>
    <property type="match status" value="1"/>
</dbReference>
<dbReference type="InterPro" id="IPR023214">
    <property type="entry name" value="HAD_sf"/>
</dbReference>
<evidence type="ECO:0000256" key="1">
    <source>
        <dbReference type="RuleBase" id="RU365079"/>
    </source>
</evidence>
<gene>
    <name evidence="4" type="ORF">ADUPG1_010695</name>
</gene>
<keyword evidence="1" id="KW-0813">Transport</keyword>
<comment type="subcellular location">
    <subcellularLocation>
        <location evidence="1">Mitochondrion inner membrane</location>
        <topology evidence="1">Single-pass membrane protein</topology>
    </subcellularLocation>
</comment>
<comment type="similarity">
    <text evidence="1">Belongs to the TIM50 family.</text>
</comment>
<dbReference type="Proteomes" id="UP001057375">
    <property type="component" value="Unassembled WGS sequence"/>
</dbReference>
<dbReference type="SUPFAM" id="SSF56784">
    <property type="entry name" value="HAD-like"/>
    <property type="match status" value="1"/>
</dbReference>
<evidence type="ECO:0000256" key="2">
    <source>
        <dbReference type="SAM" id="MobiDB-lite"/>
    </source>
</evidence>
<comment type="function">
    <text evidence="1">Essential component of the TIM23 complex, a complex that mediates the translocation of transit peptide-containing proteins across the mitochondrial inner membrane.</text>
</comment>
<comment type="subunit">
    <text evidence="1">Component of the TIM23 complex.</text>
</comment>
<feature type="region of interest" description="Disordered" evidence="2">
    <location>
        <begin position="542"/>
        <end position="562"/>
    </location>
</feature>
<keyword evidence="1" id="KW-0811">Translocation</keyword>
<dbReference type="Gene3D" id="3.40.50.1000">
    <property type="entry name" value="HAD superfamily/HAD-like"/>
    <property type="match status" value="2"/>
</dbReference>
<dbReference type="InterPro" id="IPR050365">
    <property type="entry name" value="TIM50"/>
</dbReference>
<accession>A0ABQ5JWY1</accession>
<keyword evidence="1" id="KW-0496">Mitochondrion</keyword>
<reference evidence="4" key="1">
    <citation type="submission" date="2022-03" db="EMBL/GenBank/DDBJ databases">
        <title>Draft genome sequence of Aduncisulcus paluster, a free-living microaerophilic Fornicata.</title>
        <authorList>
            <person name="Yuyama I."/>
            <person name="Kume K."/>
            <person name="Tamura T."/>
            <person name="Inagaki Y."/>
            <person name="Hashimoto T."/>
        </authorList>
    </citation>
    <scope>NUCLEOTIDE SEQUENCE</scope>
    <source>
        <strain evidence="4">NY0171</strain>
    </source>
</reference>